<evidence type="ECO:0000259" key="8">
    <source>
        <dbReference type="Pfam" id="PF02554"/>
    </source>
</evidence>
<feature type="transmembrane region" description="Helical" evidence="7">
    <location>
        <begin position="197"/>
        <end position="218"/>
    </location>
</feature>
<dbReference type="InterPro" id="IPR051605">
    <property type="entry name" value="CstA"/>
</dbReference>
<dbReference type="PANTHER" id="PTHR30252:SF4">
    <property type="entry name" value="CARBON STARVATION"/>
    <property type="match status" value="1"/>
</dbReference>
<comment type="subcellular location">
    <subcellularLocation>
        <location evidence="1">Cell membrane</location>
        <topology evidence="1">Multi-pass membrane protein</topology>
    </subcellularLocation>
</comment>
<keyword evidence="5 7" id="KW-1133">Transmembrane helix</keyword>
<accession>A0AA37KQV6</accession>
<dbReference type="AlphaFoldDB" id="A0AA37KQV6"/>
<feature type="transmembrane region" description="Helical" evidence="7">
    <location>
        <begin position="238"/>
        <end position="258"/>
    </location>
</feature>
<dbReference type="Pfam" id="PF02554">
    <property type="entry name" value="CstA"/>
    <property type="match status" value="2"/>
</dbReference>
<evidence type="ECO:0000256" key="6">
    <source>
        <dbReference type="ARBA" id="ARBA00023136"/>
    </source>
</evidence>
<feature type="transmembrane region" description="Helical" evidence="7">
    <location>
        <begin position="58"/>
        <end position="84"/>
    </location>
</feature>
<keyword evidence="3" id="KW-1003">Cell membrane</keyword>
<proteinExistence type="inferred from homology"/>
<feature type="transmembrane region" description="Helical" evidence="7">
    <location>
        <begin position="334"/>
        <end position="355"/>
    </location>
</feature>
<feature type="domain" description="CstA N-terminal" evidence="8">
    <location>
        <begin position="177"/>
        <end position="321"/>
    </location>
</feature>
<dbReference type="Proteomes" id="UP001055105">
    <property type="component" value="Unassembled WGS sequence"/>
</dbReference>
<dbReference type="EMBL" id="BQOL01000003">
    <property type="protein sequence ID" value="GKI20492.1"/>
    <property type="molecule type" value="Genomic_DNA"/>
</dbReference>
<feature type="transmembrane region" description="Helical" evidence="7">
    <location>
        <begin position="167"/>
        <end position="190"/>
    </location>
</feature>
<comment type="similarity">
    <text evidence="2">Belongs to the peptide transporter carbon starvation (CstA) (TC 2.A.114) family.</text>
</comment>
<feature type="transmembrane region" description="Helical" evidence="7">
    <location>
        <begin position="129"/>
        <end position="147"/>
    </location>
</feature>
<organism evidence="9 10">
    <name type="scientific">Alistipes finegoldii</name>
    <dbReference type="NCBI Taxonomy" id="214856"/>
    <lineage>
        <taxon>Bacteria</taxon>
        <taxon>Pseudomonadati</taxon>
        <taxon>Bacteroidota</taxon>
        <taxon>Bacteroidia</taxon>
        <taxon>Bacteroidales</taxon>
        <taxon>Rikenellaceae</taxon>
        <taxon>Alistipes</taxon>
    </lineage>
</organism>
<keyword evidence="6 7" id="KW-0472">Membrane</keyword>
<dbReference type="RefSeq" id="WP_244077179.1">
    <property type="nucleotide sequence ID" value="NZ_AP025581.1"/>
</dbReference>
<feature type="domain" description="CstA N-terminal" evidence="8">
    <location>
        <begin position="4"/>
        <end position="144"/>
    </location>
</feature>
<feature type="transmembrane region" description="Helical" evidence="7">
    <location>
        <begin position="461"/>
        <end position="479"/>
    </location>
</feature>
<evidence type="ECO:0000256" key="7">
    <source>
        <dbReference type="SAM" id="Phobius"/>
    </source>
</evidence>
<evidence type="ECO:0000256" key="1">
    <source>
        <dbReference type="ARBA" id="ARBA00004651"/>
    </source>
</evidence>
<feature type="transmembrane region" description="Helical" evidence="7">
    <location>
        <begin position="430"/>
        <end position="449"/>
    </location>
</feature>
<feature type="transmembrane region" description="Helical" evidence="7">
    <location>
        <begin position="376"/>
        <end position="397"/>
    </location>
</feature>
<gene>
    <name evidence="9" type="ORF">CE91St16_34000</name>
</gene>
<dbReference type="PANTHER" id="PTHR30252">
    <property type="entry name" value="INNER MEMBRANE PEPTIDE TRANSPORTER"/>
    <property type="match status" value="1"/>
</dbReference>
<feature type="transmembrane region" description="Helical" evidence="7">
    <location>
        <begin position="403"/>
        <end position="423"/>
    </location>
</feature>
<evidence type="ECO:0000256" key="4">
    <source>
        <dbReference type="ARBA" id="ARBA00022692"/>
    </source>
</evidence>
<protein>
    <recommendedName>
        <fullName evidence="8">CstA N-terminal domain-containing protein</fullName>
    </recommendedName>
</protein>
<feature type="transmembrane region" description="Helical" evidence="7">
    <location>
        <begin position="279"/>
        <end position="302"/>
    </location>
</feature>
<evidence type="ECO:0000256" key="3">
    <source>
        <dbReference type="ARBA" id="ARBA00022475"/>
    </source>
</evidence>
<evidence type="ECO:0000313" key="10">
    <source>
        <dbReference type="Proteomes" id="UP001055105"/>
    </source>
</evidence>
<comment type="caution">
    <text evidence="9">The sequence shown here is derived from an EMBL/GenBank/DDBJ whole genome shotgun (WGS) entry which is preliminary data.</text>
</comment>
<sequence length="489" mass="52876">MITFLVCLALLVAAYFTYGRYLERLCGADAGRPVPSAVSFDGVDYIPMPMWKTFLVQLLNIAGLGPIFGAVLGAAYGPVAFLWITFGGIFMGAAHDFIAGMISLRNNGASLPETVGTYLGNGVKQLMRVFSVGLMVLVGAVFLSQPASLIANRIDAPALSGIVFGDFSWLLLIVLGVILVYYIVATLLPVDKIIGRIYPVFGCALLFMALGILAVLLFSGKYTIPEFTSFRNQIADAARFPIVPMLFTTIACGAISGFHATQSPLMARCLGSERQARPVFYGAMISESIIALIWAAVAMAFWNGVGGLNAAIAEYGGQAAVMVDAIARDTLGEVLAGFVIFGVVACAITSGDTAFRSARLIVADFMGVEQRSLRKRIYISVPLFAAGLVIIFCLPFQTMWSYFAWMNQTLAMVTLWMITAFLNRHGRNRWVGLIPATVMTYVCSSYVFVSPLMCGMRDRAAAYLLGGAVTLVLLIILIFKMRRDAKFLP</sequence>
<evidence type="ECO:0000256" key="2">
    <source>
        <dbReference type="ARBA" id="ARBA00007755"/>
    </source>
</evidence>
<keyword evidence="4 7" id="KW-0812">Transmembrane</keyword>
<dbReference type="GO" id="GO:0005886">
    <property type="term" value="C:plasma membrane"/>
    <property type="evidence" value="ECO:0007669"/>
    <property type="project" value="UniProtKB-SubCell"/>
</dbReference>
<evidence type="ECO:0000313" key="9">
    <source>
        <dbReference type="EMBL" id="GKI20492.1"/>
    </source>
</evidence>
<reference evidence="9" key="1">
    <citation type="submission" date="2022-01" db="EMBL/GenBank/DDBJ databases">
        <title>Novel bile acid biosynthetic pathways are enriched in the microbiome of centenarians.</title>
        <authorList>
            <person name="Sato Y."/>
            <person name="Atarashi K."/>
            <person name="Plichta R.D."/>
            <person name="Arai Y."/>
            <person name="Sasajima S."/>
            <person name="Kearney M.S."/>
            <person name="Suda W."/>
            <person name="Takeshita K."/>
            <person name="Sasaki T."/>
            <person name="Okamoto S."/>
            <person name="Skelly N.A."/>
            <person name="Okamura Y."/>
            <person name="Vlamakis H."/>
            <person name="Li Y."/>
            <person name="Tanoue T."/>
            <person name="Takei H."/>
            <person name="Nittono H."/>
            <person name="Narushima S."/>
            <person name="Irie J."/>
            <person name="Itoh H."/>
            <person name="Moriya K."/>
            <person name="Sugiura Y."/>
            <person name="Suematsu M."/>
            <person name="Moritoki N."/>
            <person name="Shibata S."/>
            <person name="Littman R.D."/>
            <person name="Fischbach A.M."/>
            <person name="Uwamino Y."/>
            <person name="Inoue T."/>
            <person name="Honda A."/>
            <person name="Hattori M."/>
            <person name="Murai T."/>
            <person name="Xavier J.R."/>
            <person name="Hirose N."/>
            <person name="Honda K."/>
        </authorList>
    </citation>
    <scope>NUCLEOTIDE SEQUENCE</scope>
    <source>
        <strain evidence="9">CE91-St16</strain>
    </source>
</reference>
<name>A0AA37KQV6_9BACT</name>
<dbReference type="InterPro" id="IPR003706">
    <property type="entry name" value="CstA_N"/>
</dbReference>
<evidence type="ECO:0000256" key="5">
    <source>
        <dbReference type="ARBA" id="ARBA00022989"/>
    </source>
</evidence>
<dbReference type="GO" id="GO:0009267">
    <property type="term" value="P:cellular response to starvation"/>
    <property type="evidence" value="ECO:0007669"/>
    <property type="project" value="InterPro"/>
</dbReference>